<dbReference type="PROSITE" id="PS51257">
    <property type="entry name" value="PROKAR_LIPOPROTEIN"/>
    <property type="match status" value="1"/>
</dbReference>
<dbReference type="OrthoDB" id="1937023at2"/>
<dbReference type="AlphaFoldDB" id="A0A386H5B6"/>
<accession>A0A386H5B6</accession>
<dbReference type="CDD" id="cd15786">
    <property type="entry name" value="CPF_1278_like"/>
    <property type="match status" value="1"/>
</dbReference>
<dbReference type="KEGG" id="cfer:D4Z93_10585"/>
<reference evidence="1 2" key="1">
    <citation type="journal article" date="2019" name="Int. J. Syst. Evol. Microbiol.">
        <title>Clostridium fermenticellae sp. nov., isolated from the mud in a fermentation cellar for the production of the Chinese liquor, baijiu.</title>
        <authorList>
            <person name="Xu P.X."/>
            <person name="Chai L.J."/>
            <person name="Qiu T."/>
            <person name="Zhang X.J."/>
            <person name="Lu Z.M."/>
            <person name="Xiao C."/>
            <person name="Wang S.T."/>
            <person name="Shen C.H."/>
            <person name="Shi J.S."/>
            <person name="Xu Z.H."/>
        </authorList>
    </citation>
    <scope>NUCLEOTIDE SEQUENCE [LARGE SCALE GENOMIC DNA]</scope>
    <source>
        <strain evidence="1 2">JN500901</strain>
    </source>
</reference>
<name>A0A386H5B6_9CLOT</name>
<evidence type="ECO:0000313" key="1">
    <source>
        <dbReference type="EMBL" id="AYD40941.1"/>
    </source>
</evidence>
<evidence type="ECO:0000313" key="2">
    <source>
        <dbReference type="Proteomes" id="UP000266301"/>
    </source>
</evidence>
<gene>
    <name evidence="1" type="ORF">D4Z93_10585</name>
</gene>
<organism evidence="1 2">
    <name type="scientific">Clostridium fermenticellae</name>
    <dbReference type="NCBI Taxonomy" id="2068654"/>
    <lineage>
        <taxon>Bacteria</taxon>
        <taxon>Bacillati</taxon>
        <taxon>Bacillota</taxon>
        <taxon>Clostridia</taxon>
        <taxon>Eubacteriales</taxon>
        <taxon>Clostridiaceae</taxon>
        <taxon>Clostridium</taxon>
    </lineage>
</organism>
<dbReference type="InterPro" id="IPR032619">
    <property type="entry name" value="DUF4883"/>
</dbReference>
<protein>
    <recommendedName>
        <fullName evidence="3">Lipoprotein</fullName>
    </recommendedName>
</protein>
<dbReference type="RefSeq" id="WP_119973379.1">
    <property type="nucleotide sequence ID" value="NZ_CP032416.1"/>
</dbReference>
<proteinExistence type="predicted"/>
<dbReference type="Pfam" id="PF16224">
    <property type="entry name" value="DUF4883"/>
    <property type="match status" value="1"/>
</dbReference>
<evidence type="ECO:0008006" key="3">
    <source>
        <dbReference type="Google" id="ProtNLM"/>
    </source>
</evidence>
<sequence>MKNLIYFLFTALIISILTTGCNYDIERNPYIHKKPNNFYYTNILSQNILSNSSYKCSILNVNFYKRKDLDSKNTAVIAASIKTLNKNNFISKPQNFNLKPLYKIFFTFNNSKMVINVYNQQYISIYPWDGNYSMDYIDMKGLPIALNIYNLCEYIFNNYSSN</sequence>
<dbReference type="Gene3D" id="3.30.1490.410">
    <property type="entry name" value="Uncharacterised protein PF16224, DUF4883"/>
    <property type="match status" value="1"/>
</dbReference>
<dbReference type="Proteomes" id="UP000266301">
    <property type="component" value="Chromosome"/>
</dbReference>
<keyword evidence="2" id="KW-1185">Reference proteome</keyword>
<dbReference type="EMBL" id="CP032416">
    <property type="protein sequence ID" value="AYD40941.1"/>
    <property type="molecule type" value="Genomic_DNA"/>
</dbReference>